<dbReference type="PROSITE" id="PS00059">
    <property type="entry name" value="ADH_ZINC"/>
    <property type="match status" value="1"/>
</dbReference>
<evidence type="ECO:0000256" key="4">
    <source>
        <dbReference type="ARBA" id="ARBA00022833"/>
    </source>
</evidence>
<comment type="cofactor">
    <cofactor evidence="1 6">
        <name>Zn(2+)</name>
        <dbReference type="ChEBI" id="CHEBI:29105"/>
    </cofactor>
</comment>
<dbReference type="STRING" id="926571.NVIE_004070"/>
<keyword evidence="3 6" id="KW-0479">Metal-binding</keyword>
<dbReference type="Proteomes" id="UP000027093">
    <property type="component" value="Chromosome"/>
</dbReference>
<evidence type="ECO:0000256" key="2">
    <source>
        <dbReference type="ARBA" id="ARBA00008072"/>
    </source>
</evidence>
<gene>
    <name evidence="9" type="primary">adh1</name>
    <name evidence="9" type="ORF">NVIE_004070</name>
</gene>
<dbReference type="InterPro" id="IPR020843">
    <property type="entry name" value="ER"/>
</dbReference>
<dbReference type="EMBL" id="CP007536">
    <property type="protein sequence ID" value="AIC14600.1"/>
    <property type="molecule type" value="Genomic_DNA"/>
</dbReference>
<dbReference type="SMART" id="SM00829">
    <property type="entry name" value="PKS_ER"/>
    <property type="match status" value="1"/>
</dbReference>
<dbReference type="GO" id="GO:0004022">
    <property type="term" value="F:alcohol dehydrogenase (NAD+) activity"/>
    <property type="evidence" value="ECO:0007669"/>
    <property type="project" value="UniProtKB-EC"/>
</dbReference>
<evidence type="ECO:0000256" key="3">
    <source>
        <dbReference type="ARBA" id="ARBA00022723"/>
    </source>
</evidence>
<evidence type="ECO:0000313" key="9">
    <source>
        <dbReference type="EMBL" id="AIC14600.1"/>
    </source>
</evidence>
<dbReference type="HOGENOM" id="CLU_026673_11_2_2"/>
<dbReference type="GO" id="GO:0008270">
    <property type="term" value="F:zinc ion binding"/>
    <property type="evidence" value="ECO:0007669"/>
    <property type="project" value="InterPro"/>
</dbReference>
<keyword evidence="4 6" id="KW-0862">Zinc</keyword>
<reference evidence="9 10" key="1">
    <citation type="journal article" date="2014" name="Int. J. Syst. Evol. Microbiol.">
        <title>Nitrososphaera viennensis gen. nov., sp. nov., an aerobic and mesophilic, ammonia-oxidizing archaeon from soil and a member of the archaeal phylum Thaumarchaeota.</title>
        <authorList>
            <person name="Stieglmeier M."/>
            <person name="Klingl A."/>
            <person name="Alves R.J."/>
            <person name="Rittmann S.K."/>
            <person name="Melcher M."/>
            <person name="Leisch N."/>
            <person name="Schleper C."/>
        </authorList>
    </citation>
    <scope>NUCLEOTIDE SEQUENCE [LARGE SCALE GENOMIC DNA]</scope>
    <source>
        <strain evidence="9">EN76</strain>
    </source>
</reference>
<evidence type="ECO:0000256" key="5">
    <source>
        <dbReference type="ARBA" id="ARBA00023002"/>
    </source>
</evidence>
<dbReference type="KEGG" id="nvn:NVIE_004070"/>
<dbReference type="InterPro" id="IPR013149">
    <property type="entry name" value="ADH-like_C"/>
</dbReference>
<evidence type="ECO:0000313" key="10">
    <source>
        <dbReference type="Proteomes" id="UP000027093"/>
    </source>
</evidence>
<dbReference type="Pfam" id="PF08240">
    <property type="entry name" value="ADH_N"/>
    <property type="match status" value="1"/>
</dbReference>
<keyword evidence="7" id="KW-0472">Membrane</keyword>
<comment type="similarity">
    <text evidence="2 6">Belongs to the zinc-containing alcohol dehydrogenase family.</text>
</comment>
<dbReference type="InterPro" id="IPR013154">
    <property type="entry name" value="ADH-like_N"/>
</dbReference>
<dbReference type="SUPFAM" id="SSF50129">
    <property type="entry name" value="GroES-like"/>
    <property type="match status" value="1"/>
</dbReference>
<protein>
    <submittedName>
        <fullName evidence="9">NAD-dependent alcohol dehydrogenase</fullName>
        <ecNumber evidence="9">1.1.1.1</ecNumber>
    </submittedName>
</protein>
<dbReference type="PANTHER" id="PTHR42940:SF8">
    <property type="entry name" value="VACUOLAR PROTEIN SORTING-ASSOCIATED PROTEIN 11"/>
    <property type="match status" value="1"/>
</dbReference>
<dbReference type="InterPro" id="IPR011032">
    <property type="entry name" value="GroES-like_sf"/>
</dbReference>
<dbReference type="AlphaFoldDB" id="A0A060HGX4"/>
<dbReference type="Pfam" id="PF00107">
    <property type="entry name" value="ADH_zinc_N"/>
    <property type="match status" value="1"/>
</dbReference>
<name>A0A060HGX4_9ARCH</name>
<keyword evidence="10" id="KW-1185">Reference proteome</keyword>
<sequence length="353" mass="38062">MAQTMLSARIHEYQRPLVVEPVKMPSPRGEGIIVKVGGAGLCHSDLHLMNGEWKEAIPLALPKIPGHEVAGWVEEIGDSVPKGMFERGDLVAVFGGWGCGSCQICKRGDEQMCPIAKWPGLSQYDGGYSQYIAVPSYRFLIKVAAGTRLKPEELAPLTDAGLTPYRAIRRFRHMLVPGTTIAVVGIGGLGSYGIQYARMLAPNSTTIAIDRNDKKLEFARKLGADHAIRLSGSTRKEVKEITQGRGVDVIVDCVGAENTISVSVGLLSKGGVLAVVGLFGAQVCVPLMPTVINEYQITGSLWGNYNELCEVIELARQGKVKHTIQTFSLEDINDAINLLKSGQITGRAVITPN</sequence>
<accession>A0A060HGX4</accession>
<keyword evidence="7" id="KW-0812">Transmembrane</keyword>
<feature type="domain" description="Enoyl reductase (ER)" evidence="8">
    <location>
        <begin position="14"/>
        <end position="350"/>
    </location>
</feature>
<keyword evidence="7" id="KW-1133">Transmembrane helix</keyword>
<keyword evidence="5 9" id="KW-0560">Oxidoreductase</keyword>
<feature type="transmembrane region" description="Helical" evidence="7">
    <location>
        <begin position="174"/>
        <end position="194"/>
    </location>
</feature>
<dbReference type="InterPro" id="IPR002328">
    <property type="entry name" value="ADH_Zn_CS"/>
</dbReference>
<dbReference type="SUPFAM" id="SSF51735">
    <property type="entry name" value="NAD(P)-binding Rossmann-fold domains"/>
    <property type="match status" value="1"/>
</dbReference>
<dbReference type="PANTHER" id="PTHR42940">
    <property type="entry name" value="ALCOHOL DEHYDROGENASE 1-RELATED"/>
    <property type="match status" value="1"/>
</dbReference>
<dbReference type="EC" id="1.1.1.1" evidence="9"/>
<proteinExistence type="inferred from homology"/>
<evidence type="ECO:0000256" key="7">
    <source>
        <dbReference type="SAM" id="Phobius"/>
    </source>
</evidence>
<evidence type="ECO:0000256" key="1">
    <source>
        <dbReference type="ARBA" id="ARBA00001947"/>
    </source>
</evidence>
<dbReference type="CDD" id="cd05284">
    <property type="entry name" value="arabinose_DH_like"/>
    <property type="match status" value="1"/>
</dbReference>
<evidence type="ECO:0000259" key="8">
    <source>
        <dbReference type="SMART" id="SM00829"/>
    </source>
</evidence>
<dbReference type="Gene3D" id="3.90.180.10">
    <property type="entry name" value="Medium-chain alcohol dehydrogenases, catalytic domain"/>
    <property type="match status" value="1"/>
</dbReference>
<evidence type="ECO:0000256" key="6">
    <source>
        <dbReference type="RuleBase" id="RU361277"/>
    </source>
</evidence>
<dbReference type="Gene3D" id="3.40.50.720">
    <property type="entry name" value="NAD(P)-binding Rossmann-like Domain"/>
    <property type="match status" value="1"/>
</dbReference>
<dbReference type="InterPro" id="IPR036291">
    <property type="entry name" value="NAD(P)-bd_dom_sf"/>
</dbReference>
<organism evidence="9 10">
    <name type="scientific">Nitrososphaera viennensis EN76</name>
    <dbReference type="NCBI Taxonomy" id="926571"/>
    <lineage>
        <taxon>Archaea</taxon>
        <taxon>Nitrososphaerota</taxon>
        <taxon>Nitrososphaeria</taxon>
        <taxon>Nitrososphaerales</taxon>
        <taxon>Nitrososphaeraceae</taxon>
        <taxon>Nitrososphaera</taxon>
    </lineage>
</organism>